<keyword evidence="2" id="KW-1185">Reference proteome</keyword>
<evidence type="ECO:0000313" key="2">
    <source>
        <dbReference type="Proteomes" id="UP000000600"/>
    </source>
</evidence>
<dbReference type="AlphaFoldDB" id="A0CNW4"/>
<gene>
    <name evidence="1" type="ORF">GSPATT00038750001</name>
</gene>
<organism evidence="1 2">
    <name type="scientific">Paramecium tetraurelia</name>
    <dbReference type="NCBI Taxonomy" id="5888"/>
    <lineage>
        <taxon>Eukaryota</taxon>
        <taxon>Sar</taxon>
        <taxon>Alveolata</taxon>
        <taxon>Ciliophora</taxon>
        <taxon>Intramacronucleata</taxon>
        <taxon>Oligohymenophorea</taxon>
        <taxon>Peniculida</taxon>
        <taxon>Parameciidae</taxon>
        <taxon>Paramecium</taxon>
    </lineage>
</organism>
<accession>A0CNW4</accession>
<proteinExistence type="predicted"/>
<reference evidence="1 2" key="1">
    <citation type="journal article" date="2006" name="Nature">
        <title>Global trends of whole-genome duplications revealed by the ciliate Paramecium tetraurelia.</title>
        <authorList>
            <consortium name="Genoscope"/>
            <person name="Aury J.-M."/>
            <person name="Jaillon O."/>
            <person name="Duret L."/>
            <person name="Noel B."/>
            <person name="Jubin C."/>
            <person name="Porcel B.M."/>
            <person name="Segurens B."/>
            <person name="Daubin V."/>
            <person name="Anthouard V."/>
            <person name="Aiach N."/>
            <person name="Arnaiz O."/>
            <person name="Billaut A."/>
            <person name="Beisson J."/>
            <person name="Blanc I."/>
            <person name="Bouhouche K."/>
            <person name="Camara F."/>
            <person name="Duharcourt S."/>
            <person name="Guigo R."/>
            <person name="Gogendeau D."/>
            <person name="Katinka M."/>
            <person name="Keller A.-M."/>
            <person name="Kissmehl R."/>
            <person name="Klotz C."/>
            <person name="Koll F."/>
            <person name="Le Moue A."/>
            <person name="Lepere C."/>
            <person name="Malinsky S."/>
            <person name="Nowacki M."/>
            <person name="Nowak J.K."/>
            <person name="Plattner H."/>
            <person name="Poulain J."/>
            <person name="Ruiz F."/>
            <person name="Serrano V."/>
            <person name="Zagulski M."/>
            <person name="Dessen P."/>
            <person name="Betermier M."/>
            <person name="Weissenbach J."/>
            <person name="Scarpelli C."/>
            <person name="Schachter V."/>
            <person name="Sperling L."/>
            <person name="Meyer E."/>
            <person name="Cohen J."/>
            <person name="Wincker P."/>
        </authorList>
    </citation>
    <scope>NUCLEOTIDE SEQUENCE [LARGE SCALE GENOMIC DNA]</scope>
    <source>
        <strain evidence="1 2">Stock d4-2</strain>
    </source>
</reference>
<sequence>MIQINTIPDIKATQASSQALLDTYLSFYRLCYNKVLQVLNEIIQVVKADWTTSKHKRMKDIRQKVIHLWIPS</sequence>
<dbReference type="KEGG" id="ptm:GSPATT00038750001"/>
<dbReference type="GeneID" id="5025663"/>
<evidence type="ECO:0000313" key="1">
    <source>
        <dbReference type="EMBL" id="CAK72481.1"/>
    </source>
</evidence>
<dbReference type="HOGENOM" id="CLU_2727672_0_0_1"/>
<dbReference type="RefSeq" id="XP_001439878.1">
    <property type="nucleotide sequence ID" value="XM_001439841.1"/>
</dbReference>
<name>A0CNW4_PARTE</name>
<dbReference type="InParanoid" id="A0CNW4"/>
<dbReference type="Proteomes" id="UP000000600">
    <property type="component" value="Unassembled WGS sequence"/>
</dbReference>
<dbReference type="EMBL" id="CT868120">
    <property type="protein sequence ID" value="CAK72481.1"/>
    <property type="molecule type" value="Genomic_DNA"/>
</dbReference>
<protein>
    <submittedName>
        <fullName evidence="1">Uncharacterized protein</fullName>
    </submittedName>
</protein>